<proteinExistence type="predicted"/>
<gene>
    <name evidence="2" type="ORF">DF286_09735</name>
</gene>
<dbReference type="InterPro" id="IPR001437">
    <property type="entry name" value="Tscrpt_elong_fac_GreA/B_C"/>
</dbReference>
<evidence type="ECO:0000313" key="3">
    <source>
        <dbReference type="Proteomes" id="UP000245916"/>
    </source>
</evidence>
<accession>A0A2U2J444</accession>
<keyword evidence="3" id="KW-1185">Reference proteome</keyword>
<dbReference type="PANTHER" id="PTHR30437">
    <property type="entry name" value="TRANSCRIPTION ELONGATION FACTOR GREA"/>
    <property type="match status" value="1"/>
</dbReference>
<sequence>MAATRDPSTGARPPIHLLDTESDLLGDLALRAEHRVPVVAAMLLAEIERAEIHDEASLPKDAITLGSEIDYVDEASGAQRTVQLVLPAEADIEAGRISVMTPMGAGLIGLSTGQTIEWPDLEGRERRITIQAVRRPKKDA</sequence>
<organism evidence="2 3">
    <name type="scientific">Allosphingosinicella humi</name>
    <dbReference type="NCBI Taxonomy" id="2068657"/>
    <lineage>
        <taxon>Bacteria</taxon>
        <taxon>Pseudomonadati</taxon>
        <taxon>Pseudomonadota</taxon>
        <taxon>Alphaproteobacteria</taxon>
        <taxon>Sphingomonadales</taxon>
        <taxon>Sphingomonadaceae</taxon>
        <taxon>Allosphingosinicella</taxon>
    </lineage>
</organism>
<feature type="domain" description="Transcription elongation factor GreA/GreB C-terminal" evidence="1">
    <location>
        <begin position="59"/>
        <end position="134"/>
    </location>
</feature>
<dbReference type="GO" id="GO:0032784">
    <property type="term" value="P:regulation of DNA-templated transcription elongation"/>
    <property type="evidence" value="ECO:0007669"/>
    <property type="project" value="InterPro"/>
</dbReference>
<keyword evidence="2" id="KW-0808">Transferase</keyword>
<evidence type="ECO:0000259" key="1">
    <source>
        <dbReference type="Pfam" id="PF01272"/>
    </source>
</evidence>
<dbReference type="GO" id="GO:0016301">
    <property type="term" value="F:kinase activity"/>
    <property type="evidence" value="ECO:0007669"/>
    <property type="project" value="UniProtKB-KW"/>
</dbReference>
<dbReference type="InterPro" id="IPR023459">
    <property type="entry name" value="Tscrpt_elong_fac_GreA/B_fam"/>
</dbReference>
<dbReference type="Proteomes" id="UP000245916">
    <property type="component" value="Unassembled WGS sequence"/>
</dbReference>
<dbReference type="Gene3D" id="3.10.50.30">
    <property type="entry name" value="Transcription elongation factor, GreA/GreB, C-terminal domain"/>
    <property type="match status" value="1"/>
</dbReference>
<dbReference type="GO" id="GO:0070063">
    <property type="term" value="F:RNA polymerase binding"/>
    <property type="evidence" value="ECO:0007669"/>
    <property type="project" value="InterPro"/>
</dbReference>
<dbReference type="GO" id="GO:0003677">
    <property type="term" value="F:DNA binding"/>
    <property type="evidence" value="ECO:0007669"/>
    <property type="project" value="InterPro"/>
</dbReference>
<dbReference type="SUPFAM" id="SSF54534">
    <property type="entry name" value="FKBP-like"/>
    <property type="match status" value="1"/>
</dbReference>
<comment type="caution">
    <text evidence="2">The sequence shown here is derived from an EMBL/GenBank/DDBJ whole genome shotgun (WGS) entry which is preliminary data.</text>
</comment>
<reference evidence="2 3" key="1">
    <citation type="submission" date="2018-05" db="EMBL/GenBank/DDBJ databases">
        <title>Genome of Sphingosinicella humi QZX222.</title>
        <authorList>
            <person name="Qiao Z."/>
            <person name="Wang G."/>
        </authorList>
    </citation>
    <scope>NUCLEOTIDE SEQUENCE [LARGE SCALE GENOMIC DNA]</scope>
    <source>
        <strain evidence="2 3">QZX222</strain>
    </source>
</reference>
<evidence type="ECO:0000313" key="2">
    <source>
        <dbReference type="EMBL" id="PWG03113.1"/>
    </source>
</evidence>
<dbReference type="AlphaFoldDB" id="A0A2U2J444"/>
<dbReference type="OrthoDB" id="192847at2"/>
<dbReference type="Pfam" id="PF01272">
    <property type="entry name" value="GreA_GreB"/>
    <property type="match status" value="1"/>
</dbReference>
<dbReference type="RefSeq" id="WP_109271251.1">
    <property type="nucleotide sequence ID" value="NZ_QFFF01000001.1"/>
</dbReference>
<name>A0A2U2J444_9SPHN</name>
<dbReference type="PANTHER" id="PTHR30437:SF5">
    <property type="entry name" value="REGULATOR OF NUCLEOSIDE DIPHOSPHATE KINASE"/>
    <property type="match status" value="1"/>
</dbReference>
<dbReference type="NCBIfam" id="NF004396">
    <property type="entry name" value="PRK05753.1"/>
    <property type="match status" value="1"/>
</dbReference>
<keyword evidence="2" id="KW-0418">Kinase</keyword>
<protein>
    <submittedName>
        <fullName evidence="2">Nucleoside diphosphate kinase regulator</fullName>
    </submittedName>
</protein>
<dbReference type="InterPro" id="IPR036953">
    <property type="entry name" value="GreA/GreB_C_sf"/>
</dbReference>
<dbReference type="EMBL" id="QFFF01000001">
    <property type="protein sequence ID" value="PWG03113.1"/>
    <property type="molecule type" value="Genomic_DNA"/>
</dbReference>
<dbReference type="GO" id="GO:0006354">
    <property type="term" value="P:DNA-templated transcription elongation"/>
    <property type="evidence" value="ECO:0007669"/>
    <property type="project" value="TreeGrafter"/>
</dbReference>